<sequence length="51" mass="4974">MTNSRIATIAVLAAALLSAACANTIRGVGADTANTVNATQSAGRNVSNAAQ</sequence>
<dbReference type="RefSeq" id="WP_189502562.1">
    <property type="nucleotide sequence ID" value="NZ_BMZQ01000001.1"/>
</dbReference>
<evidence type="ECO:0008006" key="4">
    <source>
        <dbReference type="Google" id="ProtNLM"/>
    </source>
</evidence>
<dbReference type="EMBL" id="BMZQ01000001">
    <property type="protein sequence ID" value="GHD10497.1"/>
    <property type="molecule type" value="Genomic_DNA"/>
</dbReference>
<proteinExistence type="predicted"/>
<protein>
    <recommendedName>
        <fullName evidence="4">Entericidin</fullName>
    </recommendedName>
</protein>
<reference evidence="2" key="2">
    <citation type="submission" date="2020-09" db="EMBL/GenBank/DDBJ databases">
        <authorList>
            <person name="Sun Q."/>
            <person name="Kim S."/>
        </authorList>
    </citation>
    <scope>NUCLEOTIDE SEQUENCE</scope>
    <source>
        <strain evidence="2">KCTC 42249</strain>
    </source>
</reference>
<evidence type="ECO:0000313" key="2">
    <source>
        <dbReference type="EMBL" id="GHD10497.1"/>
    </source>
</evidence>
<dbReference type="Proteomes" id="UP000630142">
    <property type="component" value="Unassembled WGS sequence"/>
</dbReference>
<evidence type="ECO:0000256" key="1">
    <source>
        <dbReference type="SAM" id="SignalP"/>
    </source>
</evidence>
<evidence type="ECO:0000313" key="3">
    <source>
        <dbReference type="Proteomes" id="UP000630142"/>
    </source>
</evidence>
<keyword evidence="3" id="KW-1185">Reference proteome</keyword>
<comment type="caution">
    <text evidence="2">The sequence shown here is derived from an EMBL/GenBank/DDBJ whole genome shotgun (WGS) entry which is preliminary data.</text>
</comment>
<accession>A0A8J3GK66</accession>
<gene>
    <name evidence="2" type="ORF">GCM10016234_12420</name>
</gene>
<reference evidence="2" key="1">
    <citation type="journal article" date="2014" name="Int. J. Syst. Evol. Microbiol.">
        <title>Complete genome sequence of Corynebacterium casei LMG S-19264T (=DSM 44701T), isolated from a smear-ripened cheese.</title>
        <authorList>
            <consortium name="US DOE Joint Genome Institute (JGI-PGF)"/>
            <person name="Walter F."/>
            <person name="Albersmeier A."/>
            <person name="Kalinowski J."/>
            <person name="Ruckert C."/>
        </authorList>
    </citation>
    <scope>NUCLEOTIDE SEQUENCE</scope>
    <source>
        <strain evidence="2">KCTC 42249</strain>
    </source>
</reference>
<keyword evidence="1" id="KW-0732">Signal</keyword>
<feature type="chain" id="PRO_5035221812" description="Entericidin" evidence="1">
    <location>
        <begin position="23"/>
        <end position="51"/>
    </location>
</feature>
<feature type="signal peptide" evidence="1">
    <location>
        <begin position="1"/>
        <end position="22"/>
    </location>
</feature>
<dbReference type="AlphaFoldDB" id="A0A8J3GK66"/>
<dbReference type="PROSITE" id="PS51257">
    <property type="entry name" value="PROKAR_LIPOPROTEIN"/>
    <property type="match status" value="1"/>
</dbReference>
<name>A0A8J3GK66_9HYPH</name>
<organism evidence="2 3">
    <name type="scientific">Tianweitania populi</name>
    <dbReference type="NCBI Taxonomy" id="1607949"/>
    <lineage>
        <taxon>Bacteria</taxon>
        <taxon>Pseudomonadati</taxon>
        <taxon>Pseudomonadota</taxon>
        <taxon>Alphaproteobacteria</taxon>
        <taxon>Hyphomicrobiales</taxon>
        <taxon>Phyllobacteriaceae</taxon>
        <taxon>Tianweitania</taxon>
    </lineage>
</organism>